<gene>
    <name evidence="3" type="ORF">C7379_11144</name>
</gene>
<evidence type="ECO:0000256" key="2">
    <source>
        <dbReference type="SAM" id="SignalP"/>
    </source>
</evidence>
<reference evidence="3 4" key="1">
    <citation type="submission" date="2018-05" db="EMBL/GenBank/DDBJ databases">
        <title>Genomic Encyclopedia of Type Strains, Phase IV (KMG-IV): sequencing the most valuable type-strain genomes for metagenomic binning, comparative biology and taxonomic classification.</title>
        <authorList>
            <person name="Goeker M."/>
        </authorList>
    </citation>
    <scope>NUCLEOTIDE SEQUENCE [LARGE SCALE GENOMIC DNA]</scope>
    <source>
        <strain evidence="3 4">DSM 100333</strain>
    </source>
</reference>
<evidence type="ECO:0000313" key="3">
    <source>
        <dbReference type="EMBL" id="PVX53530.1"/>
    </source>
</evidence>
<evidence type="ECO:0000256" key="1">
    <source>
        <dbReference type="ARBA" id="ARBA00022729"/>
    </source>
</evidence>
<comment type="caution">
    <text evidence="3">The sequence shown here is derived from an EMBL/GenBank/DDBJ whole genome shotgun (WGS) entry which is preliminary data.</text>
</comment>
<sequence>MKKFYSLFILFALVVSANAQQQEPVITLTYTADGTEHELDFGSAVAEENIVSIDWGDGTIVEAAKLVGVYDNYDVKAKAVTGTPKGEGKVKIYATKPLNDFECTSNVKGTGVTALDVSKATELVWLYANGNKLTELDLSQNTKLNDVDLSNNLLTSVKLPSSVTKLNLQNNKLNGFDASALTNLTKLMLTQNKIVNLDLSHNTKLRDIYALNCEMETLNLGNNTTAGLYVSVNNNNLKTLDLTANTGLKTGRLFAMNNRLTELKYTEIKTANISNNYFTLATLPTKNIKTLFYAPQEKLQIDETSKKTVDLSAQSSVDGEATKFTWHKKDGTALVAGTDYTEANGVFTFVADHPEGVYCEMTNAKLPKFSGKNAFTTTLTKVTGTVGINAASVVSEGKVDIFTLDGKRVAAEWQTLTPGVYVVRQGGKTMKVVK</sequence>
<dbReference type="InterPro" id="IPR032675">
    <property type="entry name" value="LRR_dom_sf"/>
</dbReference>
<dbReference type="PANTHER" id="PTHR24373:SF370">
    <property type="entry name" value="FISH-LIPS, ISOFORM E"/>
    <property type="match status" value="1"/>
</dbReference>
<accession>A0A2U0U7A0</accession>
<dbReference type="GO" id="GO:0031012">
    <property type="term" value="C:extracellular matrix"/>
    <property type="evidence" value="ECO:0007669"/>
    <property type="project" value="TreeGrafter"/>
</dbReference>
<protein>
    <recommendedName>
        <fullName evidence="5">Leucine rich repeat (LRR) protein</fullName>
    </recommendedName>
</protein>
<dbReference type="EMBL" id="QENY01000011">
    <property type="protein sequence ID" value="PVX53530.1"/>
    <property type="molecule type" value="Genomic_DNA"/>
</dbReference>
<feature type="chain" id="PRO_5015706770" description="Leucine rich repeat (LRR) protein" evidence="2">
    <location>
        <begin position="22"/>
        <end position="434"/>
    </location>
</feature>
<dbReference type="InterPro" id="IPR050328">
    <property type="entry name" value="Dev_Immune_Receptor"/>
</dbReference>
<keyword evidence="1 2" id="KW-0732">Signal</keyword>
<dbReference type="AlphaFoldDB" id="A0A2U0U7A0"/>
<organism evidence="3 4">
    <name type="scientific">Hallella colorans</name>
    <dbReference type="NCBI Taxonomy" id="1703337"/>
    <lineage>
        <taxon>Bacteria</taxon>
        <taxon>Pseudomonadati</taxon>
        <taxon>Bacteroidota</taxon>
        <taxon>Bacteroidia</taxon>
        <taxon>Bacteroidales</taxon>
        <taxon>Prevotellaceae</taxon>
        <taxon>Hallella</taxon>
    </lineage>
</organism>
<dbReference type="SUPFAM" id="SSF52058">
    <property type="entry name" value="L domain-like"/>
    <property type="match status" value="1"/>
</dbReference>
<evidence type="ECO:0000313" key="4">
    <source>
        <dbReference type="Proteomes" id="UP000245870"/>
    </source>
</evidence>
<evidence type="ECO:0008006" key="5">
    <source>
        <dbReference type="Google" id="ProtNLM"/>
    </source>
</evidence>
<dbReference type="RefSeq" id="WP_133241881.1">
    <property type="nucleotide sequence ID" value="NZ_CAMPWS010000013.1"/>
</dbReference>
<dbReference type="Proteomes" id="UP000245870">
    <property type="component" value="Unassembled WGS sequence"/>
</dbReference>
<dbReference type="GO" id="GO:0005615">
    <property type="term" value="C:extracellular space"/>
    <property type="evidence" value="ECO:0007669"/>
    <property type="project" value="TreeGrafter"/>
</dbReference>
<dbReference type="Gene3D" id="3.80.10.10">
    <property type="entry name" value="Ribonuclease Inhibitor"/>
    <property type="match status" value="1"/>
</dbReference>
<proteinExistence type="predicted"/>
<keyword evidence="4" id="KW-1185">Reference proteome</keyword>
<dbReference type="OrthoDB" id="1099399at2"/>
<dbReference type="PANTHER" id="PTHR24373">
    <property type="entry name" value="SLIT RELATED LEUCINE-RICH REPEAT NEURONAL PROTEIN"/>
    <property type="match status" value="1"/>
</dbReference>
<name>A0A2U0U7A0_9BACT</name>
<feature type="signal peptide" evidence="2">
    <location>
        <begin position="1"/>
        <end position="21"/>
    </location>
</feature>